<sequence length="215" mass="24321">MPENDLCSPAMVAAFAACRRFRSIFQKQRHRVTIKGQVQGRFDSDELERVTREVVVRQGLAADALLKDAPDAKCKVFVYATSSEPGDTWEYIVEQIMGGTTVKRVAEMLQEDFGVKVSERILYRRFDEWDISQLKRLNQLYFNESFNNSKILEQLTSEGFILSKWHVAGYGFHTPSCSVSDDISDHGGEALCCVPVTRFWPTLVVPSVTGGEENK</sequence>
<keyword evidence="2" id="KW-1185">Reference proteome</keyword>
<comment type="caution">
    <text evidence="1">The sequence shown here is derived from an EMBL/GenBank/DDBJ whole genome shotgun (WGS) entry which is preliminary data.</text>
</comment>
<gene>
    <name evidence="1" type="ORF">CC78DRAFT_588458</name>
</gene>
<dbReference type="AlphaFoldDB" id="A0A9P4MXI3"/>
<evidence type="ECO:0000313" key="2">
    <source>
        <dbReference type="Proteomes" id="UP000800093"/>
    </source>
</evidence>
<proteinExistence type="predicted"/>
<dbReference type="EMBL" id="ML986993">
    <property type="protein sequence ID" value="KAF2257503.1"/>
    <property type="molecule type" value="Genomic_DNA"/>
</dbReference>
<reference evidence="2" key="1">
    <citation type="journal article" date="2020" name="Stud. Mycol.">
        <title>101 Dothideomycetes genomes: A test case for predicting lifestyles and emergence of pathogens.</title>
        <authorList>
            <person name="Haridas S."/>
            <person name="Albert R."/>
            <person name="Binder M."/>
            <person name="Bloem J."/>
            <person name="LaButti K."/>
            <person name="Salamov A."/>
            <person name="Andreopoulos B."/>
            <person name="Baker S."/>
            <person name="Barry K."/>
            <person name="Bills G."/>
            <person name="Bluhm B."/>
            <person name="Cannon C."/>
            <person name="Castanera R."/>
            <person name="Culley D."/>
            <person name="Daum C."/>
            <person name="Ezra D."/>
            <person name="Gonzalez J."/>
            <person name="Henrissat B."/>
            <person name="Kuo A."/>
            <person name="Liang C."/>
            <person name="Lipzen A."/>
            <person name="Lutzoni F."/>
            <person name="Magnuson J."/>
            <person name="Mondo S."/>
            <person name="Nolan M."/>
            <person name="Ohm R."/>
            <person name="Pangilinan J."/>
            <person name="Park H.-J."/>
            <person name="Ramirez L."/>
            <person name="Alfaro M."/>
            <person name="Sun H."/>
            <person name="Tritt A."/>
            <person name="Yoshinaga Y."/>
            <person name="Zwiers L.-H."/>
            <person name="Turgeon B."/>
            <person name="Goodwin S."/>
            <person name="Spatafora J."/>
            <person name="Crous P."/>
            <person name="Grigoriev I."/>
        </authorList>
    </citation>
    <scope>NUCLEOTIDE SEQUENCE [LARGE SCALE GENOMIC DNA]</scope>
    <source>
        <strain evidence="2">CBS 304.66</strain>
    </source>
</reference>
<accession>A0A9P4MXI3</accession>
<organism evidence="1 2">
    <name type="scientific">Lojkania enalia</name>
    <dbReference type="NCBI Taxonomy" id="147567"/>
    <lineage>
        <taxon>Eukaryota</taxon>
        <taxon>Fungi</taxon>
        <taxon>Dikarya</taxon>
        <taxon>Ascomycota</taxon>
        <taxon>Pezizomycotina</taxon>
        <taxon>Dothideomycetes</taxon>
        <taxon>Pleosporomycetidae</taxon>
        <taxon>Pleosporales</taxon>
        <taxon>Pleosporales incertae sedis</taxon>
        <taxon>Lojkania</taxon>
    </lineage>
</organism>
<evidence type="ECO:0000313" key="1">
    <source>
        <dbReference type="EMBL" id="KAF2257503.1"/>
    </source>
</evidence>
<name>A0A9P4MXI3_9PLEO</name>
<dbReference type="OrthoDB" id="6612291at2759"/>
<protein>
    <submittedName>
        <fullName evidence="1">Uncharacterized protein</fullName>
    </submittedName>
</protein>
<dbReference type="Proteomes" id="UP000800093">
    <property type="component" value="Unassembled WGS sequence"/>
</dbReference>